<evidence type="ECO:0000313" key="2">
    <source>
        <dbReference type="EMBL" id="KAF2212692.1"/>
    </source>
</evidence>
<evidence type="ECO:0000256" key="1">
    <source>
        <dbReference type="SAM" id="MobiDB-lite"/>
    </source>
</evidence>
<name>A0A6A6FGZ1_9PEZI</name>
<dbReference type="AlphaFoldDB" id="A0A6A6FGZ1"/>
<feature type="non-terminal residue" evidence="2">
    <location>
        <position position="1"/>
    </location>
</feature>
<feature type="region of interest" description="Disordered" evidence="1">
    <location>
        <begin position="81"/>
        <end position="100"/>
    </location>
</feature>
<protein>
    <submittedName>
        <fullName evidence="2">Uncharacterized protein</fullName>
    </submittedName>
</protein>
<evidence type="ECO:0000313" key="3">
    <source>
        <dbReference type="Proteomes" id="UP000799539"/>
    </source>
</evidence>
<gene>
    <name evidence="2" type="ORF">CERZMDRAFT_90654</name>
</gene>
<organism evidence="2 3">
    <name type="scientific">Cercospora zeae-maydis SCOH1-5</name>
    <dbReference type="NCBI Taxonomy" id="717836"/>
    <lineage>
        <taxon>Eukaryota</taxon>
        <taxon>Fungi</taxon>
        <taxon>Dikarya</taxon>
        <taxon>Ascomycota</taxon>
        <taxon>Pezizomycotina</taxon>
        <taxon>Dothideomycetes</taxon>
        <taxon>Dothideomycetidae</taxon>
        <taxon>Mycosphaerellales</taxon>
        <taxon>Mycosphaerellaceae</taxon>
        <taxon>Cercospora</taxon>
    </lineage>
</organism>
<proteinExistence type="predicted"/>
<sequence length="163" mass="18521">CSALLFPINTAEISLPSDHNAYPASAYSRTTESPSLVSRIDDFHTASVIDGLVIIASPRREARHIQSLARGAETKAWIFEQSEDADGNDDNQKAESEEEDHIESLKWSLYSEAGAEHVERILQRLHARRKWLHTGLYQWRQEHCDKGVKNVTETHLQRQCTAQ</sequence>
<accession>A0A6A6FGZ1</accession>
<dbReference type="Proteomes" id="UP000799539">
    <property type="component" value="Unassembled WGS sequence"/>
</dbReference>
<reference evidence="2" key="1">
    <citation type="journal article" date="2020" name="Stud. Mycol.">
        <title>101 Dothideomycetes genomes: a test case for predicting lifestyles and emergence of pathogens.</title>
        <authorList>
            <person name="Haridas S."/>
            <person name="Albert R."/>
            <person name="Binder M."/>
            <person name="Bloem J."/>
            <person name="Labutti K."/>
            <person name="Salamov A."/>
            <person name="Andreopoulos B."/>
            <person name="Baker S."/>
            <person name="Barry K."/>
            <person name="Bills G."/>
            <person name="Bluhm B."/>
            <person name="Cannon C."/>
            <person name="Castanera R."/>
            <person name="Culley D."/>
            <person name="Daum C."/>
            <person name="Ezra D."/>
            <person name="Gonzalez J."/>
            <person name="Henrissat B."/>
            <person name="Kuo A."/>
            <person name="Liang C."/>
            <person name="Lipzen A."/>
            <person name="Lutzoni F."/>
            <person name="Magnuson J."/>
            <person name="Mondo S."/>
            <person name="Nolan M."/>
            <person name="Ohm R."/>
            <person name="Pangilinan J."/>
            <person name="Park H.-J."/>
            <person name="Ramirez L."/>
            <person name="Alfaro M."/>
            <person name="Sun H."/>
            <person name="Tritt A."/>
            <person name="Yoshinaga Y."/>
            <person name="Zwiers L.-H."/>
            <person name="Turgeon B."/>
            <person name="Goodwin S."/>
            <person name="Spatafora J."/>
            <person name="Crous P."/>
            <person name="Grigoriev I."/>
        </authorList>
    </citation>
    <scope>NUCLEOTIDE SEQUENCE</scope>
    <source>
        <strain evidence="2">SCOH1-5</strain>
    </source>
</reference>
<keyword evidence="3" id="KW-1185">Reference proteome</keyword>
<dbReference type="EMBL" id="ML992672">
    <property type="protein sequence ID" value="KAF2212692.1"/>
    <property type="molecule type" value="Genomic_DNA"/>
</dbReference>